<protein>
    <recommendedName>
        <fullName evidence="2">DUF7880 domain-containing protein</fullName>
    </recommendedName>
</protein>
<dbReference type="Proteomes" id="UP000036987">
    <property type="component" value="Unassembled WGS sequence"/>
</dbReference>
<comment type="caution">
    <text evidence="3">The sequence shown here is derived from an EMBL/GenBank/DDBJ whole genome shotgun (WGS) entry which is preliminary data.</text>
</comment>
<evidence type="ECO:0000313" key="3">
    <source>
        <dbReference type="EMBL" id="KMZ57272.1"/>
    </source>
</evidence>
<dbReference type="Pfam" id="PF25306">
    <property type="entry name" value="DUF7880"/>
    <property type="match status" value="1"/>
</dbReference>
<dbReference type="PANTHER" id="PTHR36014:SF1">
    <property type="entry name" value="OS03G0176700 PROTEIN"/>
    <property type="match status" value="1"/>
</dbReference>
<feature type="domain" description="DUF7880" evidence="2">
    <location>
        <begin position="107"/>
        <end position="233"/>
    </location>
</feature>
<accession>A0A0K9NMG9</accession>
<dbReference type="OrthoDB" id="512787at2759"/>
<feature type="region of interest" description="Disordered" evidence="1">
    <location>
        <begin position="241"/>
        <end position="264"/>
    </location>
</feature>
<proteinExistence type="predicted"/>
<gene>
    <name evidence="3" type="ORF">ZOSMA_87G00140</name>
</gene>
<evidence type="ECO:0000259" key="2">
    <source>
        <dbReference type="Pfam" id="PF25306"/>
    </source>
</evidence>
<keyword evidence="4" id="KW-1185">Reference proteome</keyword>
<dbReference type="PANTHER" id="PTHR36014">
    <property type="entry name" value="OS03G0176600 PROTEIN"/>
    <property type="match status" value="1"/>
</dbReference>
<dbReference type="OMA" id="CPPQTHC"/>
<dbReference type="EMBL" id="LFYR01002091">
    <property type="protein sequence ID" value="KMZ57272.1"/>
    <property type="molecule type" value="Genomic_DNA"/>
</dbReference>
<organism evidence="3 4">
    <name type="scientific">Zostera marina</name>
    <name type="common">Eelgrass</name>
    <dbReference type="NCBI Taxonomy" id="29655"/>
    <lineage>
        <taxon>Eukaryota</taxon>
        <taxon>Viridiplantae</taxon>
        <taxon>Streptophyta</taxon>
        <taxon>Embryophyta</taxon>
        <taxon>Tracheophyta</taxon>
        <taxon>Spermatophyta</taxon>
        <taxon>Magnoliopsida</taxon>
        <taxon>Liliopsida</taxon>
        <taxon>Zosteraceae</taxon>
        <taxon>Zostera</taxon>
    </lineage>
</organism>
<dbReference type="InterPro" id="IPR057202">
    <property type="entry name" value="DUF7880"/>
</dbReference>
<sequence>MPFVLTNPCHSIKIGFLSSSPLSCMASLRLLLLFHPSSASFYSNRKQHTDTVMLRCSPPSQSQVQLVSRRSLSVTPLLLLLSHYAFPSRADAGGFLDRYVKRKKLDPLEVYIPVVLLTQEQFRDLEKSLDLDHPNFDISRSLLRSGPASSLRVNIRAVAQYASDDGKEKLASEAVDGCLRALEDLDAMLLLATRNGSSASVEMMKNRVDVVLTSIDSLLKTVPPDVLGKGREIANAYREPSYLDDESRNPKELDKDIKELEEIL</sequence>
<dbReference type="AlphaFoldDB" id="A0A0K9NMG9"/>
<feature type="compositionally biased region" description="Basic and acidic residues" evidence="1">
    <location>
        <begin position="245"/>
        <end position="264"/>
    </location>
</feature>
<reference evidence="4" key="1">
    <citation type="journal article" date="2016" name="Nature">
        <title>The genome of the seagrass Zostera marina reveals angiosperm adaptation to the sea.</title>
        <authorList>
            <person name="Olsen J.L."/>
            <person name="Rouze P."/>
            <person name="Verhelst B."/>
            <person name="Lin Y.-C."/>
            <person name="Bayer T."/>
            <person name="Collen J."/>
            <person name="Dattolo E."/>
            <person name="De Paoli E."/>
            <person name="Dittami S."/>
            <person name="Maumus F."/>
            <person name="Michel G."/>
            <person name="Kersting A."/>
            <person name="Lauritano C."/>
            <person name="Lohaus R."/>
            <person name="Toepel M."/>
            <person name="Tonon T."/>
            <person name="Vanneste K."/>
            <person name="Amirebrahimi M."/>
            <person name="Brakel J."/>
            <person name="Bostroem C."/>
            <person name="Chovatia M."/>
            <person name="Grimwood J."/>
            <person name="Jenkins J.W."/>
            <person name="Jueterbock A."/>
            <person name="Mraz A."/>
            <person name="Stam W.T."/>
            <person name="Tice H."/>
            <person name="Bornberg-Bauer E."/>
            <person name="Green P.J."/>
            <person name="Pearson G.A."/>
            <person name="Procaccini G."/>
            <person name="Duarte C.M."/>
            <person name="Schmutz J."/>
            <person name="Reusch T.B.H."/>
            <person name="Van de Peer Y."/>
        </authorList>
    </citation>
    <scope>NUCLEOTIDE SEQUENCE [LARGE SCALE GENOMIC DNA]</scope>
    <source>
        <strain evidence="4">cv. Finnish</strain>
    </source>
</reference>
<evidence type="ECO:0000313" key="4">
    <source>
        <dbReference type="Proteomes" id="UP000036987"/>
    </source>
</evidence>
<name>A0A0K9NMG9_ZOSMR</name>
<evidence type="ECO:0000256" key="1">
    <source>
        <dbReference type="SAM" id="MobiDB-lite"/>
    </source>
</evidence>